<dbReference type="InterPro" id="IPR036388">
    <property type="entry name" value="WH-like_DNA-bd_sf"/>
</dbReference>
<gene>
    <name evidence="1" type="ordered locus">Metfor_2770</name>
</gene>
<reference evidence="2" key="1">
    <citation type="submission" date="2011-12" db="EMBL/GenBank/DDBJ databases">
        <title>Complete sequence of Methanoregula formicicum SMSP.</title>
        <authorList>
            <person name="Lucas S."/>
            <person name="Han J."/>
            <person name="Lapidus A."/>
            <person name="Cheng J.-F."/>
            <person name="Goodwin L."/>
            <person name="Pitluck S."/>
            <person name="Peters L."/>
            <person name="Ovchinnikova G."/>
            <person name="Teshima H."/>
            <person name="Detter J.C."/>
            <person name="Han C."/>
            <person name="Tapia R."/>
            <person name="Land M."/>
            <person name="Hauser L."/>
            <person name="Kyrpides N."/>
            <person name="Ivanova N."/>
            <person name="Pagani I."/>
            <person name="Imachi H."/>
            <person name="Tamaki H."/>
            <person name="Sekiguchi Y."/>
            <person name="Kamagata Y."/>
            <person name="Cadillo-Quiroz H."/>
            <person name="Zinder S."/>
            <person name="Liu W.-T."/>
            <person name="Woyke T."/>
        </authorList>
    </citation>
    <scope>NUCLEOTIDE SEQUENCE [LARGE SCALE GENOMIC DNA]</scope>
    <source>
        <strain evidence="2">DSM 22288 / NBRC 105244 / SMSP</strain>
    </source>
</reference>
<dbReference type="EMBL" id="CP003167">
    <property type="protein sequence ID" value="AGB03753.1"/>
    <property type="molecule type" value="Genomic_DNA"/>
</dbReference>
<dbReference type="eggNOG" id="arCOG04939">
    <property type="taxonomic scope" value="Archaea"/>
</dbReference>
<dbReference type="SUPFAM" id="SSF46785">
    <property type="entry name" value="Winged helix' DNA-binding domain"/>
    <property type="match status" value="1"/>
</dbReference>
<dbReference type="KEGG" id="mfo:Metfor_2770"/>
<dbReference type="InterPro" id="IPR036390">
    <property type="entry name" value="WH_DNA-bd_sf"/>
</dbReference>
<evidence type="ECO:0000313" key="1">
    <source>
        <dbReference type="EMBL" id="AGB03753.1"/>
    </source>
</evidence>
<organism evidence="1 2">
    <name type="scientific">Methanoregula formicica (strain DSM 22288 / NBRC 105244 / SMSP)</name>
    <dbReference type="NCBI Taxonomy" id="593750"/>
    <lineage>
        <taxon>Archaea</taxon>
        <taxon>Methanobacteriati</taxon>
        <taxon>Methanobacteriota</taxon>
        <taxon>Stenosarchaea group</taxon>
        <taxon>Methanomicrobia</taxon>
        <taxon>Methanomicrobiales</taxon>
        <taxon>Methanoregulaceae</taxon>
        <taxon>Methanoregula</taxon>
    </lineage>
</organism>
<keyword evidence="2" id="KW-1185">Reference proteome</keyword>
<reference evidence="1 2" key="2">
    <citation type="journal article" date="2014" name="Genome Announc.">
        <title>Complete Genome Sequence of Methanoregula formicica SMSPT, a Mesophilic Hydrogenotrophic Methanogen Isolated from a Methanogenic Upflow Anaerobic Sludge Blanket Reactor.</title>
        <authorList>
            <person name="Yamamoto K."/>
            <person name="Tamaki H."/>
            <person name="Cadillo-Quiroz H."/>
            <person name="Imachi H."/>
            <person name="Kyrpides N."/>
            <person name="Woyke T."/>
            <person name="Goodwin L."/>
            <person name="Zinder S.H."/>
            <person name="Kamagata Y."/>
            <person name="Liu W.T."/>
        </authorList>
    </citation>
    <scope>NUCLEOTIDE SEQUENCE [LARGE SCALE GENOMIC DNA]</scope>
    <source>
        <strain evidence="2">DSM 22288 / NBRC 105244 / SMSP</strain>
    </source>
</reference>
<proteinExistence type="predicted"/>
<dbReference type="InParanoid" id="L0HKB0"/>
<dbReference type="HOGENOM" id="CLU_2379450_0_0_2"/>
<dbReference type="STRING" id="593750.Metfor_2770"/>
<accession>L0HKB0</accession>
<sequence length="97" mass="10306">MAGVTATIARMVGSGNATLAECAERLGLSREQLENRLRLMERQGYLARRNEDAAPGGNACSCGHYCSGCRRIRDLPAPVIFILTPKGERLVGGEGSG</sequence>
<dbReference type="AlphaFoldDB" id="L0HKB0"/>
<protein>
    <submittedName>
        <fullName evidence="1">Transcriptional regulator</fullName>
    </submittedName>
</protein>
<name>L0HKB0_METFS</name>
<evidence type="ECO:0000313" key="2">
    <source>
        <dbReference type="Proteomes" id="UP000010824"/>
    </source>
</evidence>
<dbReference type="Gene3D" id="1.10.10.10">
    <property type="entry name" value="Winged helix-like DNA-binding domain superfamily/Winged helix DNA-binding domain"/>
    <property type="match status" value="1"/>
</dbReference>
<dbReference type="Proteomes" id="UP000010824">
    <property type="component" value="Chromosome"/>
</dbReference>